<dbReference type="GO" id="GO:0061630">
    <property type="term" value="F:ubiquitin protein ligase activity"/>
    <property type="evidence" value="ECO:0007669"/>
    <property type="project" value="UniProtKB-EC"/>
</dbReference>
<dbReference type="GO" id="GO:0030155">
    <property type="term" value="P:regulation of cell adhesion"/>
    <property type="evidence" value="ECO:0007669"/>
    <property type="project" value="TreeGrafter"/>
</dbReference>
<evidence type="ECO:0000256" key="8">
    <source>
        <dbReference type="ARBA" id="ARBA00023242"/>
    </source>
</evidence>
<proteinExistence type="predicted"/>
<evidence type="ECO:0000256" key="9">
    <source>
        <dbReference type="ARBA" id="ARBA00041081"/>
    </source>
</evidence>
<comment type="subcellular location">
    <subcellularLocation>
        <location evidence="2">Nucleus</location>
    </subcellularLocation>
</comment>
<keyword evidence="8" id="KW-0539">Nucleus</keyword>
<dbReference type="EC" id="2.3.2.27" evidence="4"/>
<accession>A0A9N6WS14</accession>
<evidence type="ECO:0000256" key="5">
    <source>
        <dbReference type="ARBA" id="ARBA00022473"/>
    </source>
</evidence>
<feature type="compositionally biased region" description="Basic residues" evidence="10">
    <location>
        <begin position="8"/>
        <end position="39"/>
    </location>
</feature>
<evidence type="ECO:0000256" key="10">
    <source>
        <dbReference type="SAM" id="MobiDB-lite"/>
    </source>
</evidence>
<dbReference type="Gene3D" id="3.30.40.10">
    <property type="entry name" value="Zinc/RING finger domain, C3HC4 (zinc finger)"/>
    <property type="match status" value="1"/>
</dbReference>
<name>A0A9N6WS14_9CRUS</name>
<evidence type="ECO:0000256" key="4">
    <source>
        <dbReference type="ARBA" id="ARBA00012483"/>
    </source>
</evidence>
<feature type="compositionally biased region" description="Pro residues" evidence="10">
    <location>
        <begin position="316"/>
        <end position="327"/>
    </location>
</feature>
<evidence type="ECO:0000256" key="3">
    <source>
        <dbReference type="ARBA" id="ARBA00004906"/>
    </source>
</evidence>
<dbReference type="InterPro" id="IPR040380">
    <property type="entry name" value="HAKAI-like_RING-HC"/>
</dbReference>
<dbReference type="Gene3D" id="6.10.140.2210">
    <property type="match status" value="1"/>
</dbReference>
<dbReference type="AlphaFoldDB" id="A0A9N6WS14"/>
<feature type="domain" description="Hakai C2H2 zinc finger" evidence="11">
    <location>
        <begin position="176"/>
        <end position="213"/>
    </location>
</feature>
<dbReference type="CDD" id="cd16508">
    <property type="entry name" value="RING-HC_HAKAI-like"/>
    <property type="match status" value="1"/>
</dbReference>
<feature type="compositionally biased region" description="Polar residues" evidence="10">
    <location>
        <begin position="329"/>
        <end position="342"/>
    </location>
</feature>
<feature type="region of interest" description="Disordered" evidence="10">
    <location>
        <begin position="308"/>
        <end position="342"/>
    </location>
</feature>
<dbReference type="GO" id="GO:0005634">
    <property type="term" value="C:nucleus"/>
    <property type="evidence" value="ECO:0007669"/>
    <property type="project" value="UniProtKB-SubCell"/>
</dbReference>
<dbReference type="FunFam" id="3.30.40.10:FF:000432">
    <property type="entry name" value="E3 ubiquitin-protein ligase Hakai"/>
    <property type="match status" value="1"/>
</dbReference>
<dbReference type="Pfam" id="PF18408">
    <property type="entry name" value="zf_Hakai"/>
    <property type="match status" value="1"/>
</dbReference>
<evidence type="ECO:0000256" key="1">
    <source>
        <dbReference type="ARBA" id="ARBA00000900"/>
    </source>
</evidence>
<organism evidence="12">
    <name type="scientific">Evadne anonyx</name>
    <dbReference type="NCBI Taxonomy" id="141404"/>
    <lineage>
        <taxon>Eukaryota</taxon>
        <taxon>Metazoa</taxon>
        <taxon>Ecdysozoa</taxon>
        <taxon>Arthropoda</taxon>
        <taxon>Crustacea</taxon>
        <taxon>Branchiopoda</taxon>
        <taxon>Diplostraca</taxon>
        <taxon>Cladocera</taxon>
        <taxon>Onychopoda</taxon>
        <taxon>Podonidae</taxon>
        <taxon>Evadne</taxon>
    </lineage>
</organism>
<protein>
    <recommendedName>
        <fullName evidence="9">E3 ubiquitin-protein ligase Hakai</fullName>
        <ecNumber evidence="4">2.3.2.27</ecNumber>
    </recommendedName>
</protein>
<keyword evidence="6" id="KW-0808">Transferase</keyword>
<evidence type="ECO:0000256" key="6">
    <source>
        <dbReference type="ARBA" id="ARBA00022679"/>
    </source>
</evidence>
<dbReference type="EMBL" id="OC985882">
    <property type="protein sequence ID" value="CAG4642537.1"/>
    <property type="molecule type" value="Genomic_DNA"/>
</dbReference>
<dbReference type="PANTHER" id="PTHR13480">
    <property type="entry name" value="E3 UBIQUITIN-PROTEIN LIGASE HAKAI-RELATED"/>
    <property type="match status" value="1"/>
</dbReference>
<feature type="region of interest" description="Disordered" evidence="10">
    <location>
        <begin position="1"/>
        <end position="72"/>
    </location>
</feature>
<evidence type="ECO:0000256" key="7">
    <source>
        <dbReference type="ARBA" id="ARBA00022786"/>
    </source>
</evidence>
<dbReference type="InterPro" id="IPR040383">
    <property type="entry name" value="HAKAI/CBLL2"/>
</dbReference>
<feature type="compositionally biased region" description="Acidic residues" evidence="10">
    <location>
        <begin position="44"/>
        <end position="53"/>
    </location>
</feature>
<dbReference type="GO" id="GO:0016567">
    <property type="term" value="P:protein ubiquitination"/>
    <property type="evidence" value="ECO:0007669"/>
    <property type="project" value="InterPro"/>
</dbReference>
<evidence type="ECO:0000256" key="2">
    <source>
        <dbReference type="ARBA" id="ARBA00004123"/>
    </source>
</evidence>
<dbReference type="SUPFAM" id="SSF57850">
    <property type="entry name" value="RING/U-box"/>
    <property type="match status" value="1"/>
</dbReference>
<evidence type="ECO:0000259" key="11">
    <source>
        <dbReference type="Pfam" id="PF18408"/>
    </source>
</evidence>
<comment type="catalytic activity">
    <reaction evidence="1">
        <text>S-ubiquitinyl-[E2 ubiquitin-conjugating enzyme]-L-cysteine + [acceptor protein]-L-lysine = [E2 ubiquitin-conjugating enzyme]-L-cysteine + N(6)-ubiquitinyl-[acceptor protein]-L-lysine.</text>
        <dbReference type="EC" id="2.3.2.27"/>
    </reaction>
</comment>
<keyword evidence="5" id="KW-0217">Developmental protein</keyword>
<sequence length="354" mass="39516">MDSDSSPTKKRSKTRGRGRPSRTASRGRPRGRGRGKRAVKMILSDEEETDSEEQSTPIKNAENEKPPTSIEPIIKPTEYDLEADISLLQAPTFTTLTRGPPEPMLHLNWNLPVNLIGEKVLNPMIHCCDKCLKPILIYGRLIPCKHVFCLGCGKKEDQQCPRCKDKVVRVEQTSLGNVFMCTHGGSRYGNDGCRRTYLSQRDLQAHINHRHLRLSSSHSEKEPQKISTVSLSHIQTNSRNVGSHIPVLHSRSNLVSVPIQDSSTTALTQPSYFVAPSTTAAYNYTYTTQPSHVSYGTPSYYVTTNPATSSYHNYQQPPPPVLPPPQLPYDSNSSSYSAQWNATGSISHNPPYYR</sequence>
<reference evidence="12" key="1">
    <citation type="submission" date="2021-04" db="EMBL/GenBank/DDBJ databases">
        <authorList>
            <person name="Cornetti L."/>
        </authorList>
    </citation>
    <scope>NUCLEOTIDE SEQUENCE</scope>
</reference>
<dbReference type="InterPro" id="IPR013083">
    <property type="entry name" value="Znf_RING/FYVE/PHD"/>
</dbReference>
<keyword evidence="7" id="KW-0833">Ubl conjugation pathway</keyword>
<dbReference type="InterPro" id="IPR041042">
    <property type="entry name" value="Znf_Hakai"/>
</dbReference>
<gene>
    <name evidence="12" type="primary">EOG090X06V5</name>
</gene>
<comment type="pathway">
    <text evidence="3">Protein modification; protein ubiquitination.</text>
</comment>
<dbReference type="PANTHER" id="PTHR13480:SF0">
    <property type="entry name" value="E3 UBIQUITIN-PROTEIN LIGASE HAKAI"/>
    <property type="match status" value="1"/>
</dbReference>
<evidence type="ECO:0000313" key="12">
    <source>
        <dbReference type="EMBL" id="CAG4642537.1"/>
    </source>
</evidence>